<keyword evidence="5 12" id="KW-0812">Transmembrane</keyword>
<feature type="transmembrane region" description="Helical" evidence="12">
    <location>
        <begin position="244"/>
        <end position="267"/>
    </location>
</feature>
<evidence type="ECO:0000256" key="1">
    <source>
        <dbReference type="ARBA" id="ARBA00004651"/>
    </source>
</evidence>
<comment type="function">
    <text evidence="11">Mediates influx of magnesium ions. Alternates between open and closed states. Activated by low cytoplasmic Mg(2+) levels. Inactive when cytoplasmic Mg(2+) levels are high.</text>
</comment>
<evidence type="ECO:0000256" key="7">
    <source>
        <dbReference type="ARBA" id="ARBA00022989"/>
    </source>
</evidence>
<dbReference type="eggNOG" id="COG0598">
    <property type="taxonomic scope" value="Bacteria"/>
</dbReference>
<dbReference type="PANTHER" id="PTHR46494:SF1">
    <property type="entry name" value="CORA FAMILY METAL ION TRANSPORTER (EUROFUNG)"/>
    <property type="match status" value="1"/>
</dbReference>
<dbReference type="InterPro" id="IPR045861">
    <property type="entry name" value="CorA_cytoplasmic_dom"/>
</dbReference>
<name>V2XNG8_9FIRM</name>
<evidence type="ECO:0000313" key="13">
    <source>
        <dbReference type="EMBL" id="ESL03699.1"/>
    </source>
</evidence>
<dbReference type="RefSeq" id="WP_023353748.1">
    <property type="nucleotide sequence ID" value="NZ_KI535367.1"/>
</dbReference>
<dbReference type="InterPro" id="IPR045863">
    <property type="entry name" value="CorA_TM1_TM2"/>
</dbReference>
<protein>
    <submittedName>
        <fullName evidence="13">Putative magnesium and cobalt transport protein CorA</fullName>
    </submittedName>
</protein>
<keyword evidence="8" id="KW-0406">Ion transport</keyword>
<evidence type="ECO:0000256" key="8">
    <source>
        <dbReference type="ARBA" id="ARBA00023065"/>
    </source>
</evidence>
<keyword evidence="6" id="KW-0460">Magnesium</keyword>
<dbReference type="HOGENOM" id="CLU_007127_0_1_9"/>
<evidence type="ECO:0000313" key="14">
    <source>
        <dbReference type="Proteomes" id="UP000018227"/>
    </source>
</evidence>
<organism evidence="13 14">
    <name type="scientific">Catonella morbi ATCC 51271</name>
    <dbReference type="NCBI Taxonomy" id="592026"/>
    <lineage>
        <taxon>Bacteria</taxon>
        <taxon>Bacillati</taxon>
        <taxon>Bacillota</taxon>
        <taxon>Clostridia</taxon>
        <taxon>Lachnospirales</taxon>
        <taxon>Lachnospiraceae</taxon>
        <taxon>Catonella</taxon>
    </lineage>
</organism>
<dbReference type="GO" id="GO:0005886">
    <property type="term" value="C:plasma membrane"/>
    <property type="evidence" value="ECO:0007669"/>
    <property type="project" value="UniProtKB-SubCell"/>
</dbReference>
<sequence>MYYKIRNTLEKVEFEDIFKGEGCYVAVISPAEWFANKEKFNMGIDLEMEIENPYMTKAEVNYDSLTGSFFIPDRRDIFDKSDSFAFALDEKGIVFIDHDGYVLGLTKKLASIKKWRTPSLERFIYDFLEMIINGDLSILEKYESEISNIEDRILEGKLTGELERNNEIRGELLKLKMHYEQLIDFGQELAENENDFFMTDNLRFFELFTGRVARLQGIVSTLREYTAQVRELYQSELSVKQNRIMTVLTVVTTIIMPLTLITGWYGMNFKYMPELESPMAYPVIIGIVIAIAITGIIYFKKKEWL</sequence>
<dbReference type="InterPro" id="IPR002523">
    <property type="entry name" value="MgTranspt_CorA/ZnTranspt_ZntB"/>
</dbReference>
<dbReference type="FunFam" id="1.20.58.340:FF:000004">
    <property type="entry name" value="Magnesium transport protein CorA"/>
    <property type="match status" value="1"/>
</dbReference>
<dbReference type="Pfam" id="PF01544">
    <property type="entry name" value="CorA"/>
    <property type="match status" value="1"/>
</dbReference>
<dbReference type="AlphaFoldDB" id="V2XNG8"/>
<dbReference type="Proteomes" id="UP000018227">
    <property type="component" value="Unassembled WGS sequence"/>
</dbReference>
<evidence type="ECO:0000256" key="4">
    <source>
        <dbReference type="ARBA" id="ARBA00022475"/>
    </source>
</evidence>
<gene>
    <name evidence="13" type="ORF">GCWU0000282_000864</name>
</gene>
<evidence type="ECO:0000256" key="9">
    <source>
        <dbReference type="ARBA" id="ARBA00023136"/>
    </source>
</evidence>
<comment type="subcellular location">
    <subcellularLocation>
        <location evidence="1">Cell membrane</location>
        <topology evidence="1">Multi-pass membrane protein</topology>
    </subcellularLocation>
</comment>
<evidence type="ECO:0000256" key="2">
    <source>
        <dbReference type="ARBA" id="ARBA00009765"/>
    </source>
</evidence>
<evidence type="ECO:0000256" key="5">
    <source>
        <dbReference type="ARBA" id="ARBA00022692"/>
    </source>
</evidence>
<keyword evidence="9 12" id="KW-0472">Membrane</keyword>
<keyword evidence="7 12" id="KW-1133">Transmembrane helix</keyword>
<reference evidence="13 14" key="1">
    <citation type="submission" date="2013-06" db="EMBL/GenBank/DDBJ databases">
        <authorList>
            <person name="Weinstock G."/>
            <person name="Sodergren E."/>
            <person name="Clifton S."/>
            <person name="Fulton L."/>
            <person name="Fulton B."/>
            <person name="Courtney L."/>
            <person name="Fronick C."/>
            <person name="Harrison M."/>
            <person name="Strong C."/>
            <person name="Farmer C."/>
            <person name="Delahaunty K."/>
            <person name="Markovic C."/>
            <person name="Hall O."/>
            <person name="Minx P."/>
            <person name="Tomlinson C."/>
            <person name="Mitreva M."/>
            <person name="Nelson J."/>
            <person name="Hou S."/>
            <person name="Wollam A."/>
            <person name="Pepin K.H."/>
            <person name="Johnson M."/>
            <person name="Bhonagiri V."/>
            <person name="Nash W.E."/>
            <person name="Warren W."/>
            <person name="Chinwalla A."/>
            <person name="Mardis E.R."/>
            <person name="Wilson R.K."/>
        </authorList>
    </citation>
    <scope>NUCLEOTIDE SEQUENCE [LARGE SCALE GENOMIC DNA]</scope>
    <source>
        <strain evidence="13 14">ATCC 51271</strain>
    </source>
</reference>
<accession>V2XNG8</accession>
<evidence type="ECO:0000256" key="12">
    <source>
        <dbReference type="SAM" id="Phobius"/>
    </source>
</evidence>
<dbReference type="EMBL" id="ACIL03000007">
    <property type="protein sequence ID" value="ESL03699.1"/>
    <property type="molecule type" value="Genomic_DNA"/>
</dbReference>
<dbReference type="GO" id="GO:0050897">
    <property type="term" value="F:cobalt ion binding"/>
    <property type="evidence" value="ECO:0007669"/>
    <property type="project" value="TreeGrafter"/>
</dbReference>
<comment type="catalytic activity">
    <reaction evidence="10">
        <text>Mg(2+)(in) = Mg(2+)(out)</text>
        <dbReference type="Rhea" id="RHEA:29827"/>
        <dbReference type="ChEBI" id="CHEBI:18420"/>
    </reaction>
</comment>
<dbReference type="CDD" id="cd12826">
    <property type="entry name" value="EcCorA_ZntB-like_u1"/>
    <property type="match status" value="1"/>
</dbReference>
<dbReference type="GO" id="GO:0015087">
    <property type="term" value="F:cobalt ion transmembrane transporter activity"/>
    <property type="evidence" value="ECO:0007669"/>
    <property type="project" value="TreeGrafter"/>
</dbReference>
<comment type="caution">
    <text evidence="13">The sequence shown here is derived from an EMBL/GenBank/DDBJ whole genome shotgun (WGS) entry which is preliminary data.</text>
</comment>
<feature type="transmembrane region" description="Helical" evidence="12">
    <location>
        <begin position="279"/>
        <end position="299"/>
    </location>
</feature>
<evidence type="ECO:0000256" key="3">
    <source>
        <dbReference type="ARBA" id="ARBA00022448"/>
    </source>
</evidence>
<keyword evidence="14" id="KW-1185">Reference proteome</keyword>
<evidence type="ECO:0000256" key="11">
    <source>
        <dbReference type="ARBA" id="ARBA00045497"/>
    </source>
</evidence>
<evidence type="ECO:0000256" key="10">
    <source>
        <dbReference type="ARBA" id="ARBA00034269"/>
    </source>
</evidence>
<comment type="similarity">
    <text evidence="2">Belongs to the CorA metal ion transporter (MIT) (TC 1.A.35) family.</text>
</comment>
<dbReference type="Gene3D" id="1.20.58.340">
    <property type="entry name" value="Magnesium transport protein CorA, transmembrane region"/>
    <property type="match status" value="2"/>
</dbReference>
<keyword evidence="3" id="KW-0813">Transport</keyword>
<proteinExistence type="inferred from homology"/>
<evidence type="ECO:0000256" key="6">
    <source>
        <dbReference type="ARBA" id="ARBA00022842"/>
    </source>
</evidence>
<dbReference type="GO" id="GO:0015095">
    <property type="term" value="F:magnesium ion transmembrane transporter activity"/>
    <property type="evidence" value="ECO:0007669"/>
    <property type="project" value="TreeGrafter"/>
</dbReference>
<dbReference type="STRING" id="592026.GCWU0000282_000864"/>
<dbReference type="SUPFAM" id="SSF143865">
    <property type="entry name" value="CorA soluble domain-like"/>
    <property type="match status" value="1"/>
</dbReference>
<dbReference type="OrthoDB" id="9803416at2"/>
<dbReference type="PANTHER" id="PTHR46494">
    <property type="entry name" value="CORA FAMILY METAL ION TRANSPORTER (EUROFUNG)"/>
    <property type="match status" value="1"/>
</dbReference>
<dbReference type="SUPFAM" id="SSF144083">
    <property type="entry name" value="Magnesium transport protein CorA, transmembrane region"/>
    <property type="match status" value="1"/>
</dbReference>
<keyword evidence="4" id="KW-1003">Cell membrane</keyword>
<dbReference type="GO" id="GO:0000287">
    <property type="term" value="F:magnesium ion binding"/>
    <property type="evidence" value="ECO:0007669"/>
    <property type="project" value="TreeGrafter"/>
</dbReference>